<dbReference type="InterPro" id="IPR020449">
    <property type="entry name" value="Tscrpt_reg_AraC-type_HTH"/>
</dbReference>
<name>A0A972GU43_9BACL</name>
<keyword evidence="1" id="KW-0805">Transcription regulation</keyword>
<dbReference type="SUPFAM" id="SSF46689">
    <property type="entry name" value="Homeodomain-like"/>
    <property type="match status" value="2"/>
</dbReference>
<dbReference type="InterPro" id="IPR011006">
    <property type="entry name" value="CheY-like_superfamily"/>
</dbReference>
<dbReference type="SUPFAM" id="SSF52172">
    <property type="entry name" value="CheY-like"/>
    <property type="match status" value="1"/>
</dbReference>
<dbReference type="AlphaFoldDB" id="A0A972GU43"/>
<keyword evidence="8" id="KW-1185">Reference proteome</keyword>
<gene>
    <name evidence="7" type="ORF">GC093_26445</name>
</gene>
<evidence type="ECO:0000256" key="3">
    <source>
        <dbReference type="ARBA" id="ARBA00023163"/>
    </source>
</evidence>
<dbReference type="Pfam" id="PF00072">
    <property type="entry name" value="Response_reg"/>
    <property type="match status" value="1"/>
</dbReference>
<dbReference type="GO" id="GO:0000160">
    <property type="term" value="P:phosphorelay signal transduction system"/>
    <property type="evidence" value="ECO:0007669"/>
    <property type="project" value="InterPro"/>
</dbReference>
<protein>
    <submittedName>
        <fullName evidence="7">Response regulator</fullName>
    </submittedName>
</protein>
<dbReference type="CDD" id="cd17536">
    <property type="entry name" value="REC_YesN-like"/>
    <property type="match status" value="1"/>
</dbReference>
<dbReference type="Proteomes" id="UP000641588">
    <property type="component" value="Unassembled WGS sequence"/>
</dbReference>
<evidence type="ECO:0000259" key="6">
    <source>
        <dbReference type="PROSITE" id="PS50110"/>
    </source>
</evidence>
<dbReference type="PRINTS" id="PR00032">
    <property type="entry name" value="HTHARAC"/>
</dbReference>
<evidence type="ECO:0000256" key="4">
    <source>
        <dbReference type="PROSITE-ProRule" id="PRU00169"/>
    </source>
</evidence>
<dbReference type="GO" id="GO:0043565">
    <property type="term" value="F:sequence-specific DNA binding"/>
    <property type="evidence" value="ECO:0007669"/>
    <property type="project" value="InterPro"/>
</dbReference>
<dbReference type="InterPro" id="IPR018062">
    <property type="entry name" value="HTH_AraC-typ_CS"/>
</dbReference>
<dbReference type="Gene3D" id="1.10.10.60">
    <property type="entry name" value="Homeodomain-like"/>
    <property type="match status" value="2"/>
</dbReference>
<dbReference type="GO" id="GO:0003700">
    <property type="term" value="F:DNA-binding transcription factor activity"/>
    <property type="evidence" value="ECO:0007669"/>
    <property type="project" value="InterPro"/>
</dbReference>
<accession>A0A972GU43</accession>
<dbReference type="RefSeq" id="WP_171654985.1">
    <property type="nucleotide sequence ID" value="NZ_WHOD01000101.1"/>
</dbReference>
<dbReference type="Pfam" id="PF12833">
    <property type="entry name" value="HTH_18"/>
    <property type="match status" value="1"/>
</dbReference>
<reference evidence="7" key="1">
    <citation type="submission" date="2019-10" db="EMBL/GenBank/DDBJ databases">
        <title>Description of Paenibacillus glebae sp. nov.</title>
        <authorList>
            <person name="Carlier A."/>
            <person name="Qi S."/>
        </authorList>
    </citation>
    <scope>NUCLEOTIDE SEQUENCE</scope>
    <source>
        <strain evidence="7">LMG 31456</strain>
    </source>
</reference>
<keyword evidence="2" id="KW-0238">DNA-binding</keyword>
<keyword evidence="3" id="KW-0804">Transcription</keyword>
<feature type="modified residue" description="4-aspartylphosphate" evidence="4">
    <location>
        <position position="53"/>
    </location>
</feature>
<evidence type="ECO:0000313" key="7">
    <source>
        <dbReference type="EMBL" id="NOU96732.1"/>
    </source>
</evidence>
<feature type="domain" description="Response regulatory" evidence="6">
    <location>
        <begin position="2"/>
        <end position="118"/>
    </location>
</feature>
<dbReference type="SMART" id="SM00448">
    <property type="entry name" value="REC"/>
    <property type="match status" value="1"/>
</dbReference>
<dbReference type="SMART" id="SM00342">
    <property type="entry name" value="HTH_ARAC"/>
    <property type="match status" value="1"/>
</dbReference>
<comment type="caution">
    <text evidence="7">The sequence shown here is derived from an EMBL/GenBank/DDBJ whole genome shotgun (WGS) entry which is preliminary data.</text>
</comment>
<proteinExistence type="predicted"/>
<dbReference type="Gene3D" id="3.40.50.2300">
    <property type="match status" value="1"/>
</dbReference>
<evidence type="ECO:0000256" key="2">
    <source>
        <dbReference type="ARBA" id="ARBA00023125"/>
    </source>
</evidence>
<organism evidence="7 8">
    <name type="scientific">Paenibacillus foliorum</name>
    <dbReference type="NCBI Taxonomy" id="2654974"/>
    <lineage>
        <taxon>Bacteria</taxon>
        <taxon>Bacillati</taxon>
        <taxon>Bacillota</taxon>
        <taxon>Bacilli</taxon>
        <taxon>Bacillales</taxon>
        <taxon>Paenibacillaceae</taxon>
        <taxon>Paenibacillus</taxon>
    </lineage>
</organism>
<sequence length="394" mass="45663">MQILIVDDETVIREGIQRTLLNRFPQHRIHHAANAEQAISLLHEHRIHIVLTDILMPGMTGLELMNVSRHRHPHLKWVVISAYSEFAYAQEAVRLGAKDYLLKPIGKEVLAEMIEKLSTEIIKEIELTEEAEVLKKNRKYLQEAVFQRFAAGLDTGRIDMRSIIEQHPHFLLILVKMESDKPVRLENFIIENVMAELIERYGCGFVTVHDSQSLLGLITLQNEGSLPVLLSELRTHLIKYLRVPFQIMHTERIQHFEAVPEEVQRMRQASTMQIYEHYANGGDRAVEVAQQYIRSHYQEDLSLEKVAAIVYLNPVYFSQLFKQKTGQGFKEYVIQLRLDQAKLLLANPKLKLVDIAERIGYKDMRHFTQVFRKKYGVTPSEFRQGFGVHSSDSC</sequence>
<dbReference type="PROSITE" id="PS50110">
    <property type="entry name" value="RESPONSE_REGULATORY"/>
    <property type="match status" value="1"/>
</dbReference>
<dbReference type="PANTHER" id="PTHR43280">
    <property type="entry name" value="ARAC-FAMILY TRANSCRIPTIONAL REGULATOR"/>
    <property type="match status" value="1"/>
</dbReference>
<dbReference type="EMBL" id="WHOD01000101">
    <property type="protein sequence ID" value="NOU96732.1"/>
    <property type="molecule type" value="Genomic_DNA"/>
</dbReference>
<dbReference type="InterPro" id="IPR018060">
    <property type="entry name" value="HTH_AraC"/>
</dbReference>
<evidence type="ECO:0000313" key="8">
    <source>
        <dbReference type="Proteomes" id="UP000641588"/>
    </source>
</evidence>
<evidence type="ECO:0000256" key="1">
    <source>
        <dbReference type="ARBA" id="ARBA00023015"/>
    </source>
</evidence>
<keyword evidence="4" id="KW-0597">Phosphoprotein</keyword>
<evidence type="ECO:0000259" key="5">
    <source>
        <dbReference type="PROSITE" id="PS01124"/>
    </source>
</evidence>
<feature type="domain" description="HTH araC/xylS-type" evidence="5">
    <location>
        <begin position="287"/>
        <end position="385"/>
    </location>
</feature>
<dbReference type="InterPro" id="IPR001789">
    <property type="entry name" value="Sig_transdc_resp-reg_receiver"/>
</dbReference>
<dbReference type="PROSITE" id="PS00041">
    <property type="entry name" value="HTH_ARAC_FAMILY_1"/>
    <property type="match status" value="1"/>
</dbReference>
<dbReference type="PROSITE" id="PS01124">
    <property type="entry name" value="HTH_ARAC_FAMILY_2"/>
    <property type="match status" value="1"/>
</dbReference>
<dbReference type="PANTHER" id="PTHR43280:SF2">
    <property type="entry name" value="HTH-TYPE TRANSCRIPTIONAL REGULATOR EXSA"/>
    <property type="match status" value="1"/>
</dbReference>
<dbReference type="InterPro" id="IPR009057">
    <property type="entry name" value="Homeodomain-like_sf"/>
</dbReference>